<feature type="domain" description="Histone acetyl transferase HAT1 N-terminal" evidence="8">
    <location>
        <begin position="52"/>
        <end position="234"/>
    </location>
</feature>
<evidence type="ECO:0000259" key="8">
    <source>
        <dbReference type="Pfam" id="PF10394"/>
    </source>
</evidence>
<evidence type="ECO:0000256" key="1">
    <source>
        <dbReference type="ARBA" id="ARBA00010543"/>
    </source>
</evidence>
<evidence type="ECO:0000256" key="3">
    <source>
        <dbReference type="ARBA" id="ARBA00022679"/>
    </source>
</evidence>
<evidence type="ECO:0000256" key="2">
    <source>
        <dbReference type="ARBA" id="ARBA00013184"/>
    </source>
</evidence>
<dbReference type="EC" id="2.3.1.48" evidence="2"/>
<evidence type="ECO:0000256" key="5">
    <source>
        <dbReference type="ARBA" id="ARBA00048017"/>
    </source>
</evidence>
<dbReference type="Pfam" id="PF00583">
    <property type="entry name" value="Acetyltransf_1"/>
    <property type="match status" value="1"/>
</dbReference>
<dbReference type="EMBL" id="SMMG02000004">
    <property type="protein sequence ID" value="KAA3477216.1"/>
    <property type="molecule type" value="Genomic_DNA"/>
</dbReference>
<comment type="caution">
    <text evidence="9">The sequence shown here is derived from an EMBL/GenBank/DDBJ whole genome shotgun (WGS) entry which is preliminary data.</text>
</comment>
<dbReference type="Pfam" id="PF10394">
    <property type="entry name" value="Hat1_N"/>
    <property type="match status" value="1"/>
</dbReference>
<keyword evidence="3 9" id="KW-0808">Transferase</keyword>
<organism evidence="9 10">
    <name type="scientific">Gossypium australe</name>
    <dbReference type="NCBI Taxonomy" id="47621"/>
    <lineage>
        <taxon>Eukaryota</taxon>
        <taxon>Viridiplantae</taxon>
        <taxon>Streptophyta</taxon>
        <taxon>Embryophyta</taxon>
        <taxon>Tracheophyta</taxon>
        <taxon>Spermatophyta</taxon>
        <taxon>Magnoliopsida</taxon>
        <taxon>eudicotyledons</taxon>
        <taxon>Gunneridae</taxon>
        <taxon>Pentapetalae</taxon>
        <taxon>rosids</taxon>
        <taxon>malvids</taxon>
        <taxon>Malvales</taxon>
        <taxon>Malvaceae</taxon>
        <taxon>Malvoideae</taxon>
        <taxon>Gossypium</taxon>
    </lineage>
</organism>
<feature type="domain" description="N-acetyltransferase" evidence="7">
    <location>
        <begin position="266"/>
        <end position="326"/>
    </location>
</feature>
<dbReference type="SUPFAM" id="SSF55729">
    <property type="entry name" value="Acyl-CoA N-acyltransferases (Nat)"/>
    <property type="match status" value="1"/>
</dbReference>
<dbReference type="GO" id="GO:0004402">
    <property type="term" value="F:histone acetyltransferase activity"/>
    <property type="evidence" value="ECO:0007669"/>
    <property type="project" value="InterPro"/>
</dbReference>
<comment type="catalytic activity">
    <reaction evidence="5">
        <text>L-lysyl-[protein] + acetyl-CoA = N(6)-acetyl-L-lysyl-[protein] + CoA + H(+)</text>
        <dbReference type="Rhea" id="RHEA:45948"/>
        <dbReference type="Rhea" id="RHEA-COMP:9752"/>
        <dbReference type="Rhea" id="RHEA-COMP:10731"/>
        <dbReference type="ChEBI" id="CHEBI:15378"/>
        <dbReference type="ChEBI" id="CHEBI:29969"/>
        <dbReference type="ChEBI" id="CHEBI:57287"/>
        <dbReference type="ChEBI" id="CHEBI:57288"/>
        <dbReference type="ChEBI" id="CHEBI:61930"/>
        <dbReference type="EC" id="2.3.1.48"/>
    </reaction>
</comment>
<feature type="region of interest" description="Disordered" evidence="6">
    <location>
        <begin position="1"/>
        <end position="20"/>
    </location>
</feature>
<proteinExistence type="inferred from homology"/>
<evidence type="ECO:0000313" key="9">
    <source>
        <dbReference type="EMBL" id="KAA3477216.1"/>
    </source>
</evidence>
<dbReference type="GO" id="GO:0031509">
    <property type="term" value="P:subtelomeric heterochromatin formation"/>
    <property type="evidence" value="ECO:0007669"/>
    <property type="project" value="InterPro"/>
</dbReference>
<reference evidence="10" key="1">
    <citation type="journal article" date="2019" name="Plant Biotechnol. J.">
        <title>Genome sequencing of the Australian wild diploid species Gossypium australe highlights disease resistance and delayed gland morphogenesis.</title>
        <authorList>
            <person name="Cai Y."/>
            <person name="Cai X."/>
            <person name="Wang Q."/>
            <person name="Wang P."/>
            <person name="Zhang Y."/>
            <person name="Cai C."/>
            <person name="Xu Y."/>
            <person name="Wang K."/>
            <person name="Zhou Z."/>
            <person name="Wang C."/>
            <person name="Geng S."/>
            <person name="Li B."/>
            <person name="Dong Q."/>
            <person name="Hou Y."/>
            <person name="Wang H."/>
            <person name="Ai P."/>
            <person name="Liu Z."/>
            <person name="Yi F."/>
            <person name="Sun M."/>
            <person name="An G."/>
            <person name="Cheng J."/>
            <person name="Zhang Y."/>
            <person name="Shi Q."/>
            <person name="Xie Y."/>
            <person name="Shi X."/>
            <person name="Chang Y."/>
            <person name="Huang F."/>
            <person name="Chen Y."/>
            <person name="Hong S."/>
            <person name="Mi L."/>
            <person name="Sun Q."/>
            <person name="Zhang L."/>
            <person name="Zhou B."/>
            <person name="Peng R."/>
            <person name="Zhang X."/>
            <person name="Liu F."/>
        </authorList>
    </citation>
    <scope>NUCLEOTIDE SEQUENCE [LARGE SCALE GENOMIC DNA]</scope>
    <source>
        <strain evidence="10">cv. PA1801</strain>
    </source>
</reference>
<dbReference type="InterPro" id="IPR037113">
    <property type="entry name" value="Hat1_N_sf"/>
</dbReference>
<dbReference type="CDD" id="cd04301">
    <property type="entry name" value="NAT_SF"/>
    <property type="match status" value="1"/>
</dbReference>
<dbReference type="OrthoDB" id="10253098at2759"/>
<evidence type="ECO:0000256" key="4">
    <source>
        <dbReference type="ARBA" id="ARBA00023315"/>
    </source>
</evidence>
<dbReference type="Gene3D" id="3.40.630.30">
    <property type="match status" value="1"/>
</dbReference>
<evidence type="ECO:0000259" key="7">
    <source>
        <dbReference type="Pfam" id="PF00583"/>
    </source>
</evidence>
<dbReference type="AlphaFoldDB" id="A0A5B6W6Y5"/>
<evidence type="ECO:0000256" key="6">
    <source>
        <dbReference type="SAM" id="MobiDB-lite"/>
    </source>
</evidence>
<dbReference type="InterPro" id="IPR017380">
    <property type="entry name" value="Hist_AcTrfase_B-typ_cat-su"/>
</dbReference>
<name>A0A5B6W6Y5_9ROSI</name>
<evidence type="ECO:0000313" key="10">
    <source>
        <dbReference type="Proteomes" id="UP000325315"/>
    </source>
</evidence>
<keyword evidence="10" id="KW-1185">Reference proteome</keyword>
<dbReference type="FunFam" id="3.40.630.30:FF:000077">
    <property type="entry name" value="Histone acetyltransferase type B catalytic subunit"/>
    <property type="match status" value="1"/>
</dbReference>
<dbReference type="Gene3D" id="3.90.360.10">
    <property type="entry name" value="Histone acetyl transferase 1 (HAT1), N-terminal domain"/>
    <property type="match status" value="1"/>
</dbReference>
<gene>
    <name evidence="9" type="ORF">EPI10_011120</name>
</gene>
<dbReference type="InterPro" id="IPR019467">
    <property type="entry name" value="Hat1_N"/>
</dbReference>
<dbReference type="PANTHER" id="PTHR12046">
    <property type="entry name" value="HISTONE ACETYLTRANSFERASE TYPE B CATALYTIC SUBUNIT"/>
    <property type="match status" value="1"/>
</dbReference>
<dbReference type="InterPro" id="IPR000182">
    <property type="entry name" value="GNAT_dom"/>
</dbReference>
<dbReference type="GO" id="GO:0000781">
    <property type="term" value="C:chromosome, telomeric region"/>
    <property type="evidence" value="ECO:0007669"/>
    <property type="project" value="GOC"/>
</dbReference>
<keyword evidence="4" id="KW-0012">Acyltransferase</keyword>
<sequence length="502" mass="56774">MGQKQQHPNADPLPEPKKKRRVGFSNIDAGVEPNDCIKIYLEHSSALLICLIDIDLVSKKEEVGTSDGYRISPVDLNSFFEEDEKIYGYQGLKITIWISSISFHAYADITFQSTSDGGKGITDLKSALEKIFGETLLENKDDFLQTFSTENNFISSVVYNEEKLQTKASNGHTTHFNGSSEAAFSDLEVILLSMHESKPLWTVKGLSVVRLMMSNLAAGHLYSRLVPLVLLLVDGSNPIDVTDPSWELYLLTRKKTDQPGNTQHILLGFAALYRFYRYPDGSRLRLSQILVLPPYQHNGYGSYLVEVLSNVAISENVYDLTVEEPQEYFQHVRTSFDVKRLLAFEPAQSAVKSAVLHLKQGKLSKKTQVPIFLPSIDVVDEVRKTLKINKKQFLQCWEILIYLGLDPIEKHMEDYVTIICNRVKADILGKDSETAGKEVIEVSSVHDEETSFVMFRLQNSKAGGIQMDEDQTKTQEQQLQQLVDERIKEVKLIAQKVSHKHV</sequence>
<dbReference type="InterPro" id="IPR016181">
    <property type="entry name" value="Acyl_CoA_acyltransferase"/>
</dbReference>
<dbReference type="GO" id="GO:0005634">
    <property type="term" value="C:nucleus"/>
    <property type="evidence" value="ECO:0007669"/>
    <property type="project" value="InterPro"/>
</dbReference>
<comment type="similarity">
    <text evidence="1">Belongs to the HAT1 family.</text>
</comment>
<accession>A0A5B6W6Y5</accession>
<protein>
    <recommendedName>
        <fullName evidence="2">histone acetyltransferase</fullName>
        <ecNumber evidence="2">2.3.1.48</ecNumber>
    </recommendedName>
</protein>
<dbReference type="Proteomes" id="UP000325315">
    <property type="component" value="Unassembled WGS sequence"/>
</dbReference>